<dbReference type="Proteomes" id="UP000005426">
    <property type="component" value="Unassembled WGS sequence"/>
</dbReference>
<comment type="caution">
    <text evidence="1">The sequence shown here is derived from an EMBL/GenBank/DDBJ whole genome shotgun (WGS) entry which is preliminary data.</text>
</comment>
<evidence type="ECO:0000313" key="2">
    <source>
        <dbReference type="Proteomes" id="UP000005426"/>
    </source>
</evidence>
<proteinExistence type="predicted"/>
<evidence type="ECO:0000313" key="1">
    <source>
        <dbReference type="EMBL" id="EHK44121.1"/>
    </source>
</evidence>
<keyword evidence="2" id="KW-1185">Reference proteome</keyword>
<name>G9P076_HYPAI</name>
<dbReference type="HOGENOM" id="CLU_2904474_0_0_1"/>
<reference evidence="1 2" key="1">
    <citation type="journal article" date="2011" name="Genome Biol.">
        <title>Comparative genome sequence analysis underscores mycoparasitism as the ancestral life style of Trichoderma.</title>
        <authorList>
            <person name="Kubicek C.P."/>
            <person name="Herrera-Estrella A."/>
            <person name="Seidl-Seiboth V."/>
            <person name="Martinez D.A."/>
            <person name="Druzhinina I.S."/>
            <person name="Thon M."/>
            <person name="Zeilinger S."/>
            <person name="Casas-Flores S."/>
            <person name="Horwitz B.A."/>
            <person name="Mukherjee P.K."/>
            <person name="Mukherjee M."/>
            <person name="Kredics L."/>
            <person name="Alcaraz L.D."/>
            <person name="Aerts A."/>
            <person name="Antal Z."/>
            <person name="Atanasova L."/>
            <person name="Cervantes-Badillo M.G."/>
            <person name="Challacombe J."/>
            <person name="Chertkov O."/>
            <person name="McCluskey K."/>
            <person name="Coulpier F."/>
            <person name="Deshpande N."/>
            <person name="von Doehren H."/>
            <person name="Ebbole D.J."/>
            <person name="Esquivel-Naranjo E.U."/>
            <person name="Fekete E."/>
            <person name="Flipphi M."/>
            <person name="Glaser F."/>
            <person name="Gomez-Rodriguez E.Y."/>
            <person name="Gruber S."/>
            <person name="Han C."/>
            <person name="Henrissat B."/>
            <person name="Hermosa R."/>
            <person name="Hernandez-Onate M."/>
            <person name="Karaffa L."/>
            <person name="Kosti I."/>
            <person name="Le Crom S."/>
            <person name="Lindquist E."/>
            <person name="Lucas S."/>
            <person name="Luebeck M."/>
            <person name="Luebeck P.S."/>
            <person name="Margeot A."/>
            <person name="Metz B."/>
            <person name="Misra M."/>
            <person name="Nevalainen H."/>
            <person name="Omann M."/>
            <person name="Packer N."/>
            <person name="Perrone G."/>
            <person name="Uresti-Rivera E.E."/>
            <person name="Salamov A."/>
            <person name="Schmoll M."/>
            <person name="Seiboth B."/>
            <person name="Shapiro H."/>
            <person name="Sukno S."/>
            <person name="Tamayo-Ramos J.A."/>
            <person name="Tisch D."/>
            <person name="Wiest A."/>
            <person name="Wilkinson H.H."/>
            <person name="Zhang M."/>
            <person name="Coutinho P.M."/>
            <person name="Kenerley C.M."/>
            <person name="Monte E."/>
            <person name="Baker S.E."/>
            <person name="Grigoriev I.V."/>
        </authorList>
    </citation>
    <scope>NUCLEOTIDE SEQUENCE [LARGE SCALE GENOMIC DNA]</scope>
    <source>
        <strain evidence="2">ATCC 20476 / IMI 206040</strain>
    </source>
</reference>
<dbReference type="EMBL" id="ABDG02000025">
    <property type="protein sequence ID" value="EHK44121.1"/>
    <property type="molecule type" value="Genomic_DNA"/>
</dbReference>
<protein>
    <submittedName>
        <fullName evidence="1">Uncharacterized protein</fullName>
    </submittedName>
</protein>
<sequence>MYLCQLTPPAAQSVTSRLLLVVILAEEKRTSWTWTIQSLVQVLTGAIDTVAVYLDTTMVVDV</sequence>
<gene>
    <name evidence="1" type="ORF">TRIATDRAFT_300438</name>
</gene>
<accession>G9P076</accession>
<dbReference type="AlphaFoldDB" id="G9P076"/>
<organism evidence="1 2">
    <name type="scientific">Hypocrea atroviridis (strain ATCC 20476 / IMI 206040)</name>
    <name type="common">Trichoderma atroviride</name>
    <dbReference type="NCBI Taxonomy" id="452589"/>
    <lineage>
        <taxon>Eukaryota</taxon>
        <taxon>Fungi</taxon>
        <taxon>Dikarya</taxon>
        <taxon>Ascomycota</taxon>
        <taxon>Pezizomycotina</taxon>
        <taxon>Sordariomycetes</taxon>
        <taxon>Hypocreomycetidae</taxon>
        <taxon>Hypocreales</taxon>
        <taxon>Hypocreaceae</taxon>
        <taxon>Trichoderma</taxon>
    </lineage>
</organism>